<evidence type="ECO:0000313" key="1">
    <source>
        <dbReference type="Proteomes" id="UP000046393"/>
    </source>
</evidence>
<protein>
    <submittedName>
        <fullName evidence="2">Skp1_POZ domain-containing protein</fullName>
    </submittedName>
</protein>
<dbReference type="WBParaSite" id="SMUV_0000194301-mRNA-1">
    <property type="protein sequence ID" value="SMUV_0000194301-mRNA-1"/>
    <property type="gene ID" value="SMUV_0000194301"/>
</dbReference>
<dbReference type="Proteomes" id="UP000046393">
    <property type="component" value="Unplaced"/>
</dbReference>
<reference evidence="2" key="1">
    <citation type="submission" date="2017-02" db="UniProtKB">
        <authorList>
            <consortium name="WormBaseParasite"/>
        </authorList>
    </citation>
    <scope>IDENTIFICATION</scope>
</reference>
<proteinExistence type="predicted"/>
<sequence length="29" mass="3015">MASEATTSCKAETSPVLVDDVEVSCDTLL</sequence>
<dbReference type="AlphaFoldDB" id="A0A0N5ACR3"/>
<name>A0A0N5ACR3_9BILA</name>
<accession>A0A0N5ACR3</accession>
<organism evidence="1 2">
    <name type="scientific">Syphacia muris</name>
    <dbReference type="NCBI Taxonomy" id="451379"/>
    <lineage>
        <taxon>Eukaryota</taxon>
        <taxon>Metazoa</taxon>
        <taxon>Ecdysozoa</taxon>
        <taxon>Nematoda</taxon>
        <taxon>Chromadorea</taxon>
        <taxon>Rhabditida</taxon>
        <taxon>Spirurina</taxon>
        <taxon>Oxyuridomorpha</taxon>
        <taxon>Oxyuroidea</taxon>
        <taxon>Oxyuridae</taxon>
        <taxon>Syphacia</taxon>
    </lineage>
</organism>
<keyword evidence="1" id="KW-1185">Reference proteome</keyword>
<evidence type="ECO:0000313" key="2">
    <source>
        <dbReference type="WBParaSite" id="SMUV_0000194301-mRNA-1"/>
    </source>
</evidence>